<gene>
    <name evidence="1" type="ORF">Phou_006490</name>
</gene>
<organism evidence="1 2">
    <name type="scientific">Phytohabitans houttuyneae</name>
    <dbReference type="NCBI Taxonomy" id="1076126"/>
    <lineage>
        <taxon>Bacteria</taxon>
        <taxon>Bacillati</taxon>
        <taxon>Actinomycetota</taxon>
        <taxon>Actinomycetes</taxon>
        <taxon>Micromonosporales</taxon>
        <taxon>Micromonosporaceae</taxon>
    </lineage>
</organism>
<dbReference type="InterPro" id="IPR046828">
    <property type="entry name" value="RepSA"/>
</dbReference>
<reference evidence="1 2" key="2">
    <citation type="submission" date="2020-03" db="EMBL/GenBank/DDBJ databases">
        <authorList>
            <person name="Ichikawa N."/>
            <person name="Kimura A."/>
            <person name="Kitahashi Y."/>
            <person name="Uohara A."/>
        </authorList>
    </citation>
    <scope>NUCLEOTIDE SEQUENCE [LARGE SCALE GENOMIC DNA]</scope>
    <source>
        <strain evidence="1 2">NBRC 108639</strain>
    </source>
</reference>
<proteinExistence type="predicted"/>
<dbReference type="AlphaFoldDB" id="A0A6V8K2S0"/>
<comment type="caution">
    <text evidence="1">The sequence shown here is derived from an EMBL/GenBank/DDBJ whole genome shotgun (WGS) entry which is preliminary data.</text>
</comment>
<accession>A0A6V8K2S0</accession>
<evidence type="ECO:0000313" key="1">
    <source>
        <dbReference type="EMBL" id="GFJ76469.1"/>
    </source>
</evidence>
<dbReference type="EMBL" id="BLPF01000001">
    <property type="protein sequence ID" value="GFJ76469.1"/>
    <property type="molecule type" value="Genomic_DNA"/>
</dbReference>
<protein>
    <recommendedName>
        <fullName evidence="3">Replication initiation protein</fullName>
    </recommendedName>
</protein>
<evidence type="ECO:0000313" key="2">
    <source>
        <dbReference type="Proteomes" id="UP000482800"/>
    </source>
</evidence>
<reference evidence="1 2" key="1">
    <citation type="submission" date="2020-03" db="EMBL/GenBank/DDBJ databases">
        <title>Whole genome shotgun sequence of Phytohabitans houttuyneae NBRC 108639.</title>
        <authorList>
            <person name="Komaki H."/>
            <person name="Tamura T."/>
        </authorList>
    </citation>
    <scope>NUCLEOTIDE SEQUENCE [LARGE SCALE GENOMIC DNA]</scope>
    <source>
        <strain evidence="1 2">NBRC 108639</strain>
    </source>
</reference>
<name>A0A6V8K2S0_9ACTN</name>
<dbReference type="Pfam" id="PF20199">
    <property type="entry name" value="RepSA"/>
    <property type="match status" value="1"/>
</dbReference>
<keyword evidence="2" id="KW-1185">Reference proteome</keyword>
<dbReference type="Proteomes" id="UP000482800">
    <property type="component" value="Unassembled WGS sequence"/>
</dbReference>
<sequence>MLDYHVSGGKVRVRRLPPFRLSFGKASEMQRRGVVHFHAIVRIDGRDPTDPTRILPPPAGLDADDLKAAIDHAARTVAFTTDPHPTRPDGWLIGWGDQVLTKVITVSGHGQITDAQVAAYVAKYATKSTEATGHTSARLTDETVNLYADGDGSHTERLVEACWQLGATRDWRRLRRWAHMLGFGGHFLTKSRRYSITFTILRQQRLIYRRTQTTGPETQAETTAQDTTLVVNFLQFVGAGWHTTADAMLANTSAALAREHEQTPAPAAA</sequence>
<evidence type="ECO:0008006" key="3">
    <source>
        <dbReference type="Google" id="ProtNLM"/>
    </source>
</evidence>